<dbReference type="RefSeq" id="WP_146785374.1">
    <property type="nucleotide sequence ID" value="NZ_CP042434.1"/>
</dbReference>
<feature type="domain" description="Beta-lactamase-related" evidence="1">
    <location>
        <begin position="32"/>
        <end position="361"/>
    </location>
</feature>
<feature type="domain" description="Peptidase S12 Pab87-related C-terminal" evidence="2">
    <location>
        <begin position="413"/>
        <end position="494"/>
    </location>
</feature>
<keyword evidence="3" id="KW-0378">Hydrolase</keyword>
<dbReference type="PANTHER" id="PTHR46825">
    <property type="entry name" value="D-ALANYL-D-ALANINE-CARBOXYPEPTIDASE/ENDOPEPTIDASE AMPH"/>
    <property type="match status" value="1"/>
</dbReference>
<evidence type="ECO:0000313" key="3">
    <source>
        <dbReference type="EMBL" id="QEC73282.1"/>
    </source>
</evidence>
<reference evidence="3 4" key="1">
    <citation type="journal article" date="2017" name="Int. J. Syst. Evol. Microbiol.">
        <title>Arachidicoccus ginsenosidivorans sp. nov., with ginsenoside-converting activity isolated from ginseng cultivating soil.</title>
        <authorList>
            <person name="Siddiqi M.Z."/>
            <person name="Aslam Z."/>
            <person name="Im W.T."/>
        </authorList>
    </citation>
    <scope>NUCLEOTIDE SEQUENCE [LARGE SCALE GENOMIC DNA]</scope>
    <source>
        <strain evidence="3 4">Gsoil 809</strain>
    </source>
</reference>
<dbReference type="EMBL" id="CP042434">
    <property type="protein sequence ID" value="QEC73282.1"/>
    <property type="molecule type" value="Genomic_DNA"/>
</dbReference>
<dbReference type="AlphaFoldDB" id="A0A5B8VQV6"/>
<evidence type="ECO:0000259" key="1">
    <source>
        <dbReference type="Pfam" id="PF00144"/>
    </source>
</evidence>
<accession>A0A5B8VQV6</accession>
<protein>
    <submittedName>
        <fullName evidence="3">Serine hydrolase</fullName>
    </submittedName>
</protein>
<proteinExistence type="predicted"/>
<sequence>MKRHLLLPAAIWMVSLSVVHSQNRSHFIQDSLDNYISSALKDWRLPGVAVCVVKDSKVVYMKGFGVKEAGGTDSVDVNTLFMIGSNTKAFTATAIAMLDAEKKLSLNDKVTKWLPRFKLDNKLAGEQAIIADLLCHRLGFETFQGDFTYWKSNLTRNDIIEKMAHIKAVYPFRTTWGYTNAAFLTAGQIIPKVTGEQWEDFIKERILLPLDMKNTVVLSKDLPFAKDRALAHTVKDSNLIKLPYANIDNLAPAGSISSSVSDMSKWAITLLNHGKYKGKQVIDPNVIEKTWTPYSIMRQNPPMFNEGHFSLYGLGYELKEYEGRRIVEHDGGVTGFLSQFLLIPEEKIGIIVLTNSDQNYFFEALASEIEDACLNLPFRNYSQVYLKYFQYDQQAASKETKILLDSVKLHLNSTLPLKSYTGNYFNDVYGKMQIVMEKDGLQMKLSHHPTLKVFMKPLGGNRFYVTFSDTDFGAAVFTFTTANDAVKSVKVKVADFVEITPYIFRKVE</sequence>
<dbReference type="Pfam" id="PF11954">
    <property type="entry name" value="DUF3471"/>
    <property type="match status" value="1"/>
</dbReference>
<dbReference type="InterPro" id="IPR050491">
    <property type="entry name" value="AmpC-like"/>
</dbReference>
<name>A0A5B8VQV6_9BACT</name>
<gene>
    <name evidence="3" type="ORF">FSB73_17995</name>
</gene>
<dbReference type="Pfam" id="PF00144">
    <property type="entry name" value="Beta-lactamase"/>
    <property type="match status" value="1"/>
</dbReference>
<dbReference type="Gene3D" id="3.40.710.10">
    <property type="entry name" value="DD-peptidase/beta-lactamase superfamily"/>
    <property type="match status" value="1"/>
</dbReference>
<dbReference type="Proteomes" id="UP000321291">
    <property type="component" value="Chromosome"/>
</dbReference>
<dbReference type="KEGG" id="agi:FSB73_17995"/>
<dbReference type="PANTHER" id="PTHR46825:SF15">
    <property type="entry name" value="BETA-LACTAMASE-RELATED DOMAIN-CONTAINING PROTEIN"/>
    <property type="match status" value="1"/>
</dbReference>
<dbReference type="InterPro" id="IPR001466">
    <property type="entry name" value="Beta-lactam-related"/>
</dbReference>
<keyword evidence="4" id="KW-1185">Reference proteome</keyword>
<dbReference type="Gene3D" id="2.40.128.600">
    <property type="match status" value="1"/>
</dbReference>
<evidence type="ECO:0000313" key="4">
    <source>
        <dbReference type="Proteomes" id="UP000321291"/>
    </source>
</evidence>
<dbReference type="SUPFAM" id="SSF56601">
    <property type="entry name" value="beta-lactamase/transpeptidase-like"/>
    <property type="match status" value="1"/>
</dbReference>
<dbReference type="InterPro" id="IPR012338">
    <property type="entry name" value="Beta-lactam/transpept-like"/>
</dbReference>
<dbReference type="InterPro" id="IPR021860">
    <property type="entry name" value="Peptidase_S12_Pab87-rel_C"/>
</dbReference>
<dbReference type="GO" id="GO:0016787">
    <property type="term" value="F:hydrolase activity"/>
    <property type="evidence" value="ECO:0007669"/>
    <property type="project" value="UniProtKB-KW"/>
</dbReference>
<organism evidence="3 4">
    <name type="scientific">Arachidicoccus ginsenosidivorans</name>
    <dbReference type="NCBI Taxonomy" id="496057"/>
    <lineage>
        <taxon>Bacteria</taxon>
        <taxon>Pseudomonadati</taxon>
        <taxon>Bacteroidota</taxon>
        <taxon>Chitinophagia</taxon>
        <taxon>Chitinophagales</taxon>
        <taxon>Chitinophagaceae</taxon>
        <taxon>Arachidicoccus</taxon>
    </lineage>
</organism>
<evidence type="ECO:0000259" key="2">
    <source>
        <dbReference type="Pfam" id="PF11954"/>
    </source>
</evidence>
<dbReference type="OrthoDB" id="1522765at2"/>